<feature type="transmembrane region" description="Helical" evidence="7">
    <location>
        <begin position="250"/>
        <end position="272"/>
    </location>
</feature>
<reference evidence="10" key="1">
    <citation type="journal article" date="2019" name="Int. J. Syst. Evol. Microbiol.">
        <title>The Global Catalogue of Microorganisms (GCM) 10K type strain sequencing project: providing services to taxonomists for standard genome sequencing and annotation.</title>
        <authorList>
            <consortium name="The Broad Institute Genomics Platform"/>
            <consortium name="The Broad Institute Genome Sequencing Center for Infectious Disease"/>
            <person name="Wu L."/>
            <person name="Ma J."/>
        </authorList>
    </citation>
    <scope>NUCLEOTIDE SEQUENCE [LARGE SCALE GENOMIC DNA]</scope>
    <source>
        <strain evidence="10">KCTC 22245</strain>
    </source>
</reference>
<feature type="transmembrane region" description="Helical" evidence="7">
    <location>
        <begin position="194"/>
        <end position="212"/>
    </location>
</feature>
<dbReference type="PANTHER" id="PTHR32322">
    <property type="entry name" value="INNER MEMBRANE TRANSPORTER"/>
    <property type="match status" value="1"/>
</dbReference>
<comment type="subcellular location">
    <subcellularLocation>
        <location evidence="1">Membrane</location>
        <topology evidence="1">Multi-pass membrane protein</topology>
    </subcellularLocation>
</comment>
<comment type="similarity">
    <text evidence="2">Belongs to the EamA transporter family.</text>
</comment>
<keyword evidence="4 7" id="KW-1133">Transmembrane helix</keyword>
<accession>A0ABV7MEC2</accession>
<feature type="domain" description="EamA" evidence="8">
    <location>
        <begin position="164"/>
        <end position="294"/>
    </location>
</feature>
<proteinExistence type="inferred from homology"/>
<feature type="transmembrane region" description="Helical" evidence="7">
    <location>
        <begin position="78"/>
        <end position="100"/>
    </location>
</feature>
<organism evidence="9 10">
    <name type="scientific">Parvularcula lutaonensis</name>
    <dbReference type="NCBI Taxonomy" id="491923"/>
    <lineage>
        <taxon>Bacteria</taxon>
        <taxon>Pseudomonadati</taxon>
        <taxon>Pseudomonadota</taxon>
        <taxon>Alphaproteobacteria</taxon>
        <taxon>Parvularculales</taxon>
        <taxon>Parvularculaceae</taxon>
        <taxon>Parvularcula</taxon>
    </lineage>
</organism>
<evidence type="ECO:0000256" key="6">
    <source>
        <dbReference type="SAM" id="MobiDB-lite"/>
    </source>
</evidence>
<name>A0ABV7MEC2_9PROT</name>
<evidence type="ECO:0000259" key="8">
    <source>
        <dbReference type="Pfam" id="PF00892"/>
    </source>
</evidence>
<feature type="transmembrane region" description="Helical" evidence="7">
    <location>
        <begin position="278"/>
        <end position="299"/>
    </location>
</feature>
<dbReference type="Pfam" id="PF00892">
    <property type="entry name" value="EamA"/>
    <property type="match status" value="2"/>
</dbReference>
<feature type="transmembrane region" description="Helical" evidence="7">
    <location>
        <begin position="218"/>
        <end position="243"/>
    </location>
</feature>
<dbReference type="EMBL" id="JBHRVA010000003">
    <property type="protein sequence ID" value="MFC3303262.1"/>
    <property type="molecule type" value="Genomic_DNA"/>
</dbReference>
<keyword evidence="5 7" id="KW-0472">Membrane</keyword>
<keyword evidence="3 7" id="KW-0812">Transmembrane</keyword>
<comment type="caution">
    <text evidence="9">The sequence shown here is derived from an EMBL/GenBank/DDBJ whole genome shotgun (WGS) entry which is preliminary data.</text>
</comment>
<feature type="transmembrane region" description="Helical" evidence="7">
    <location>
        <begin position="42"/>
        <end position="62"/>
    </location>
</feature>
<evidence type="ECO:0000256" key="5">
    <source>
        <dbReference type="ARBA" id="ARBA00023136"/>
    </source>
</evidence>
<evidence type="ECO:0000256" key="7">
    <source>
        <dbReference type="SAM" id="Phobius"/>
    </source>
</evidence>
<feature type="transmembrane region" description="Helical" evidence="7">
    <location>
        <begin position="15"/>
        <end position="36"/>
    </location>
</feature>
<dbReference type="Gene3D" id="1.10.3730.20">
    <property type="match status" value="1"/>
</dbReference>
<dbReference type="InterPro" id="IPR037185">
    <property type="entry name" value="EmrE-like"/>
</dbReference>
<feature type="region of interest" description="Disordered" evidence="6">
    <location>
        <begin position="316"/>
        <end position="335"/>
    </location>
</feature>
<evidence type="ECO:0000256" key="4">
    <source>
        <dbReference type="ARBA" id="ARBA00022989"/>
    </source>
</evidence>
<feature type="transmembrane region" description="Helical" evidence="7">
    <location>
        <begin position="162"/>
        <end position="182"/>
    </location>
</feature>
<feature type="domain" description="EamA" evidence="8">
    <location>
        <begin position="26"/>
        <end position="151"/>
    </location>
</feature>
<dbReference type="Proteomes" id="UP001595607">
    <property type="component" value="Unassembled WGS sequence"/>
</dbReference>
<dbReference type="SUPFAM" id="SSF103481">
    <property type="entry name" value="Multidrug resistance efflux transporter EmrE"/>
    <property type="match status" value="2"/>
</dbReference>
<gene>
    <name evidence="9" type="ORF">ACFONP_11015</name>
</gene>
<feature type="transmembrane region" description="Helical" evidence="7">
    <location>
        <begin position="106"/>
        <end position="129"/>
    </location>
</feature>
<keyword evidence="10" id="KW-1185">Reference proteome</keyword>
<evidence type="ECO:0000256" key="3">
    <source>
        <dbReference type="ARBA" id="ARBA00022692"/>
    </source>
</evidence>
<evidence type="ECO:0000256" key="2">
    <source>
        <dbReference type="ARBA" id="ARBA00007362"/>
    </source>
</evidence>
<sequence>MAAPAPISKPTRADWFGWGMVALGGGSAPSAINLAIETAPPTVVATVRLWSAAALLLVYILATGRPMASPLSKEGRSVWLYAIAAGFMGYAMPFLLFPYAQLQVSSIMAGIVMAFLPVMAVIMAAAFAGEPMTRRSLTGVLVGSTGVLFLIGPALLGGASGTVAGIVMLLMAVFGYASLGVIMRRAPEFPARSFAAMMMLAAAIMSTPAIFISDLEGISAASWAAIAYLGIVPTGINAILIVATVRRAGAAFLSTSAYASPVLAVFFGILFFSEPLHLYQVLGLLTILTGIALTQNAFARLQKTIVPRIVTTAFPNRKTRSPESRQEASPPRADA</sequence>
<evidence type="ECO:0000313" key="9">
    <source>
        <dbReference type="EMBL" id="MFC3303262.1"/>
    </source>
</evidence>
<dbReference type="InterPro" id="IPR000620">
    <property type="entry name" value="EamA_dom"/>
</dbReference>
<dbReference type="RefSeq" id="WP_189575657.1">
    <property type="nucleotide sequence ID" value="NZ_BMXU01000002.1"/>
</dbReference>
<dbReference type="InterPro" id="IPR050638">
    <property type="entry name" value="AA-Vitamin_Transporters"/>
</dbReference>
<dbReference type="PANTHER" id="PTHR32322:SF2">
    <property type="entry name" value="EAMA DOMAIN-CONTAINING PROTEIN"/>
    <property type="match status" value="1"/>
</dbReference>
<evidence type="ECO:0000256" key="1">
    <source>
        <dbReference type="ARBA" id="ARBA00004141"/>
    </source>
</evidence>
<protein>
    <submittedName>
        <fullName evidence="9">DMT family transporter</fullName>
    </submittedName>
</protein>
<evidence type="ECO:0000313" key="10">
    <source>
        <dbReference type="Proteomes" id="UP001595607"/>
    </source>
</evidence>